<sequence>MKKKASKCHKLIMRISTFYIMIVLGLHGLFATEINGQTLKNSNILLEKNTYKLEELFGIIESETAYNFVISEDYLNTNTIVYTAAGKVNLLYLLESISKEKQLRFYRVNELISVSKISNNPVRGEVQVVEQVTVTGLVVDQEGVPLPGATVQVNNKAIGVVTDFNGNFSISAKKGDEVKITYVGFFPSSFTIGDKTFYEIKLEQDVSELDEVVVTALGIKREEKMLGFSQETVESEKLDQAMPTNWSSGLKGKVAGLNIVSAGSGPINSQQITLRGNSSFDLNGNYALVVVDGVPVNTEMTTSGSSTAYTGADSPIDYGNAISDLNLEDIESVSVLKGPGAAALYGSRAANGVLMITTKSGKNSKGLGVTFDSSTSFDVIQRWPDYQYKYGQGTGKYFDDEGNPYYSYGMSDDGGNTGSTSSAWGPEFKGQYYYQYDPALEGQSSERQLWQPYKDNRKDFWRTGVTNINNLSIQGGGEKGSMRASIGYTKNEWIMPNTGFDRITASINSKYKISEFVDLGAVINYTNRSSDNLPSTGYNNGSIAYFMIFQNPNVDLDWYRPIWQEGKEDIQQIQPFSSYIDNPYLIAYESLNTLESNQIVGNINANIHLGKNLDLLVRTSLNTYYQDRESKRPYSINRYAEGYYGNQDVFKQEINNDFLLSYDKDISKKFGFKMSVGGNNRIEKRRYTSTSVTGLVVPGVYKLANGKSSPSISTSDYDKKVNSLYGLATFSFNDQIFVDVTGRNDWSSTLPQDNWSFFYPSVNTSFILSDIFNLKGNTLDYLKYRFSYAQVGNDTDPYQTSKYYNNSDFASSATVPSTLYNPNLKPELSTSFETGIEAKFFKNRLSLDATVYQIETENQVIQLDLDYNTGYSSTYVNSGSVRNRGIELTLEGKIIKNKKFDWSSTVTWSKNQGRVSDLPDEVDNEFLIDSGGNAYMIAKVGESPTAIYGYGFVRSPEGEIVYDEGGLPAYPESGDYKYIGDAMPDWRAGWYNKFKFGNFTAGVTIDGQYGGIVYSQTHHKLVQQGKLTSTYYGRDTGYIVGEGVVDNGDGTYSPNTTEVVTPDWYNRYYRRANVESNSFDASYIKLREVSIQYSLPNKWLASSGIQGVDISLYGSNLLMITDFPIYDPETAALNGNRIMPGVEMGQMPSPATYGVNLKVKL</sequence>
<evidence type="ECO:0000256" key="3">
    <source>
        <dbReference type="ARBA" id="ARBA00022452"/>
    </source>
</evidence>
<dbReference type="Gene3D" id="2.60.40.1120">
    <property type="entry name" value="Carboxypeptidase-like, regulatory domain"/>
    <property type="match status" value="1"/>
</dbReference>
<reference evidence="16 17" key="1">
    <citation type="submission" date="2021-01" db="EMBL/GenBank/DDBJ databases">
        <title>Genome sequencing of Joostella atrarenae M1-2 (= KCTC 23194).</title>
        <authorList>
            <person name="Zakaria M.R."/>
            <person name="Lam M.Q."/>
            <person name="Chong C.S."/>
        </authorList>
    </citation>
    <scope>NUCLEOTIDE SEQUENCE [LARGE SCALE GENOMIC DNA]</scope>
    <source>
        <strain evidence="16 17">M1-2</strain>
    </source>
</reference>
<evidence type="ECO:0000256" key="12">
    <source>
        <dbReference type="PROSITE-ProRule" id="PRU01360"/>
    </source>
</evidence>
<evidence type="ECO:0000313" key="17">
    <source>
        <dbReference type="Proteomes" id="UP000829517"/>
    </source>
</evidence>
<accession>A0ABS9J3Y5</accession>
<keyword evidence="10 12" id="KW-0472">Membrane</keyword>
<dbReference type="SUPFAM" id="SSF56935">
    <property type="entry name" value="Porins"/>
    <property type="match status" value="1"/>
</dbReference>
<evidence type="ECO:0000313" key="16">
    <source>
        <dbReference type="EMBL" id="MCF8715149.1"/>
    </source>
</evidence>
<dbReference type="EMBL" id="JAETXX010000005">
    <property type="protein sequence ID" value="MCF8715149.1"/>
    <property type="molecule type" value="Genomic_DNA"/>
</dbReference>
<keyword evidence="9 13" id="KW-0798">TonB box</keyword>
<dbReference type="Gene3D" id="2.170.130.10">
    <property type="entry name" value="TonB-dependent receptor, plug domain"/>
    <property type="match status" value="1"/>
</dbReference>
<keyword evidence="4" id="KW-0410">Iron transport</keyword>
<dbReference type="Pfam" id="PF00593">
    <property type="entry name" value="TonB_dep_Rec_b-barrel"/>
    <property type="match status" value="1"/>
</dbReference>
<keyword evidence="5 12" id="KW-0812">Transmembrane</keyword>
<dbReference type="PANTHER" id="PTHR32552">
    <property type="entry name" value="FERRICHROME IRON RECEPTOR-RELATED"/>
    <property type="match status" value="1"/>
</dbReference>
<keyword evidence="6" id="KW-0732">Signal</keyword>
<evidence type="ECO:0000256" key="5">
    <source>
        <dbReference type="ARBA" id="ARBA00022692"/>
    </source>
</evidence>
<feature type="domain" description="TonB-dependent receptor-like beta-barrel" evidence="14">
    <location>
        <begin position="549"/>
        <end position="1026"/>
    </location>
</feature>
<evidence type="ECO:0000259" key="14">
    <source>
        <dbReference type="Pfam" id="PF00593"/>
    </source>
</evidence>
<dbReference type="Gene3D" id="2.40.170.20">
    <property type="entry name" value="TonB-dependent receptor, beta-barrel domain"/>
    <property type="match status" value="1"/>
</dbReference>
<evidence type="ECO:0000259" key="15">
    <source>
        <dbReference type="Pfam" id="PF07715"/>
    </source>
</evidence>
<evidence type="ECO:0000256" key="6">
    <source>
        <dbReference type="ARBA" id="ARBA00022729"/>
    </source>
</evidence>
<evidence type="ECO:0000256" key="7">
    <source>
        <dbReference type="ARBA" id="ARBA00023004"/>
    </source>
</evidence>
<proteinExistence type="inferred from homology"/>
<dbReference type="InterPro" id="IPR036942">
    <property type="entry name" value="Beta-barrel_TonB_sf"/>
</dbReference>
<keyword evidence="8" id="KW-0406">Ion transport</keyword>
<dbReference type="Pfam" id="PF07715">
    <property type="entry name" value="Plug"/>
    <property type="match status" value="1"/>
</dbReference>
<dbReference type="SUPFAM" id="SSF49464">
    <property type="entry name" value="Carboxypeptidase regulatory domain-like"/>
    <property type="match status" value="1"/>
</dbReference>
<dbReference type="InterPro" id="IPR008969">
    <property type="entry name" value="CarboxyPept-like_regulatory"/>
</dbReference>
<evidence type="ECO:0000256" key="1">
    <source>
        <dbReference type="ARBA" id="ARBA00004571"/>
    </source>
</evidence>
<comment type="caution">
    <text evidence="16">The sequence shown here is derived from an EMBL/GenBank/DDBJ whole genome shotgun (WGS) entry which is preliminary data.</text>
</comment>
<evidence type="ECO:0000256" key="2">
    <source>
        <dbReference type="ARBA" id="ARBA00022448"/>
    </source>
</evidence>
<comment type="subcellular location">
    <subcellularLocation>
        <location evidence="1 12">Cell outer membrane</location>
        <topology evidence="1 12">Multi-pass membrane protein</topology>
    </subcellularLocation>
</comment>
<evidence type="ECO:0000256" key="13">
    <source>
        <dbReference type="RuleBase" id="RU003357"/>
    </source>
</evidence>
<gene>
    <name evidence="16" type="ORF">JM658_09960</name>
</gene>
<dbReference type="InterPro" id="IPR023996">
    <property type="entry name" value="TonB-dep_OMP_SusC/RagA"/>
</dbReference>
<keyword evidence="7" id="KW-0408">Iron</keyword>
<dbReference type="InterPro" id="IPR023997">
    <property type="entry name" value="TonB-dep_OMP_SusC/RagA_CS"/>
</dbReference>
<keyword evidence="17" id="KW-1185">Reference proteome</keyword>
<dbReference type="NCBIfam" id="TIGR04056">
    <property type="entry name" value="OMP_RagA_SusC"/>
    <property type="match status" value="1"/>
</dbReference>
<dbReference type="InterPro" id="IPR039426">
    <property type="entry name" value="TonB-dep_rcpt-like"/>
</dbReference>
<organism evidence="16 17">
    <name type="scientific">Joostella atrarenae</name>
    <dbReference type="NCBI Taxonomy" id="679257"/>
    <lineage>
        <taxon>Bacteria</taxon>
        <taxon>Pseudomonadati</taxon>
        <taxon>Bacteroidota</taxon>
        <taxon>Flavobacteriia</taxon>
        <taxon>Flavobacteriales</taxon>
        <taxon>Flavobacteriaceae</taxon>
        <taxon>Joostella</taxon>
    </lineage>
</organism>
<dbReference type="NCBIfam" id="TIGR04057">
    <property type="entry name" value="SusC_RagA_signa"/>
    <property type="match status" value="1"/>
</dbReference>
<dbReference type="Proteomes" id="UP000829517">
    <property type="component" value="Unassembled WGS sequence"/>
</dbReference>
<evidence type="ECO:0000256" key="4">
    <source>
        <dbReference type="ARBA" id="ARBA00022496"/>
    </source>
</evidence>
<dbReference type="InterPro" id="IPR037066">
    <property type="entry name" value="Plug_dom_sf"/>
</dbReference>
<dbReference type="PANTHER" id="PTHR32552:SF68">
    <property type="entry name" value="FERRICHROME OUTER MEMBRANE TRANSPORTER_PHAGE RECEPTOR"/>
    <property type="match status" value="1"/>
</dbReference>
<dbReference type="Pfam" id="PF13715">
    <property type="entry name" value="CarbopepD_reg_2"/>
    <property type="match status" value="1"/>
</dbReference>
<evidence type="ECO:0000256" key="11">
    <source>
        <dbReference type="ARBA" id="ARBA00023237"/>
    </source>
</evidence>
<keyword evidence="3 12" id="KW-1134">Transmembrane beta strand</keyword>
<evidence type="ECO:0000256" key="10">
    <source>
        <dbReference type="ARBA" id="ARBA00023136"/>
    </source>
</evidence>
<dbReference type="InterPro" id="IPR000531">
    <property type="entry name" value="Beta-barrel_TonB"/>
</dbReference>
<name>A0ABS9J3Y5_9FLAO</name>
<dbReference type="PROSITE" id="PS52016">
    <property type="entry name" value="TONB_DEPENDENT_REC_3"/>
    <property type="match status" value="1"/>
</dbReference>
<evidence type="ECO:0000256" key="8">
    <source>
        <dbReference type="ARBA" id="ARBA00023065"/>
    </source>
</evidence>
<feature type="domain" description="TonB-dependent receptor plug" evidence="15">
    <location>
        <begin position="229"/>
        <end position="353"/>
    </location>
</feature>
<dbReference type="RefSeq" id="WP_236959115.1">
    <property type="nucleotide sequence ID" value="NZ_JAETXX010000005.1"/>
</dbReference>
<keyword evidence="11 12" id="KW-0998">Cell outer membrane</keyword>
<protein>
    <submittedName>
        <fullName evidence="16">SusC/RagA family TonB-linked outer membrane protein</fullName>
    </submittedName>
</protein>
<comment type="similarity">
    <text evidence="12 13">Belongs to the TonB-dependent receptor family.</text>
</comment>
<dbReference type="InterPro" id="IPR012910">
    <property type="entry name" value="Plug_dom"/>
</dbReference>
<evidence type="ECO:0000256" key="9">
    <source>
        <dbReference type="ARBA" id="ARBA00023077"/>
    </source>
</evidence>
<keyword evidence="2 12" id="KW-0813">Transport</keyword>